<dbReference type="PANTHER" id="PTHR30081">
    <property type="entry name" value="PROTEIN-EXPORT MEMBRANE PROTEIN SEC"/>
    <property type="match status" value="1"/>
</dbReference>
<dbReference type="FunFam" id="1.20.1640.10:FF:000004">
    <property type="entry name" value="Protein translocase subunit SecD"/>
    <property type="match status" value="1"/>
</dbReference>
<keyword evidence="2 9" id="KW-0813">Transport</keyword>
<evidence type="ECO:0000256" key="3">
    <source>
        <dbReference type="ARBA" id="ARBA00022475"/>
    </source>
</evidence>
<comment type="subunit">
    <text evidence="9">Forms a complex with SecF. Part of the essential Sec protein translocation apparatus which comprises SecA, SecYEG and auxiliary proteins SecDF. Other proteins may also be involved.</text>
</comment>
<dbReference type="AlphaFoldDB" id="A0A2T2Y9U8"/>
<keyword evidence="7 9" id="KW-0811">Translocation</keyword>
<dbReference type="NCBIfam" id="NF009585">
    <property type="entry name" value="PRK13024.1-5"/>
    <property type="match status" value="1"/>
</dbReference>
<sequence length="1016" mass="110726">MRNKTGILLLTIVVTALCAYYLSFTFVSKRVQRQAEAYATDAKGNVNTNKKFAYLDSVRKEPVFNFLGINYTYEEIQNSELSLGLDLKGGMHVILEVSPVEIIKSMAGNNKDPNFLKALQVAQQRQANSQAKFTTLFAQAYREINPTGRLASIFSNTANKGRINYNSTNEQVISAIDTEVNGAIDRSFNILQTRIDKFGVNQPNIQRLKSTDQIQIELPGVTDATRVRKLLQGTANLEFWEVWKAEEFSPYFAQLNAVLAKQEAANKLAAGKSPKAAAKTTNDDVLSKAAAKPAIDPLTGKPVTDSAATDTTKASTVASAKNDSTKTDSLSAGQSSQLAKLFTALPGGLGTNVRDTAKVNALFRRPEVQAIFPSNMKFLWAVKPIVGQDKQEFLEFYAIKKGRDGKAPVSGDAISDARQDFDQQGRPEVNMGMNVAGAKKWQRLTASTIGRQVAIVLDNYVYSAPVVQGEIPNGNSSISGNFTVEEAQDLANILKAGKMPAPTRIVEEAIVGPSLGQEAINQGLLSSLAAMGVVVIFMIFYYSKGGFIADLALFFNIFFIVGILAQFGAALTLPGIAGMVLTMGMSVDANVLIFERIREELALGVSIKEAIHKGYDRAFSSIFDSNVTTLLAGIILYFFGSGPVKGFAITLMLGIATSFFTAVYVSRLFLEYMTRGKNVNNMSFSTVFSKNLFKNFNFDFIKYRKAAYIGSTALILFGFIMMYVQGGPNLGVDFKGGRSYIVNFNKAVPASEVRTALLDEFKGSGTDVKTFGASNRLKITTSYLAEDESTQADETVQAALQTGLKQYKAESPNILSSSKVGATMADDIQKTAIISVLLSFAGIFLYVMIRFRKWQYSLGGVVALIHDALMVTAFFAIGRIFGLNYEMDQVFIASILTIIGFSINDTVVIYDRIREHLTNHPKSKIKEVINPALNDTLSRTIITSLTVLFVVVILFVFGGETLRGFSYAMLIGVISGTYSTLYIATPILMDTVDDDKPKVAAATVTPKLTTTGKVRS</sequence>
<dbReference type="GO" id="GO:0015450">
    <property type="term" value="F:protein-transporting ATPase activity"/>
    <property type="evidence" value="ECO:0007669"/>
    <property type="project" value="InterPro"/>
</dbReference>
<dbReference type="GO" id="GO:0005886">
    <property type="term" value="C:plasma membrane"/>
    <property type="evidence" value="ECO:0007669"/>
    <property type="project" value="UniProtKB-SubCell"/>
</dbReference>
<feature type="transmembrane region" description="Helical" evidence="9">
    <location>
        <begin position="890"/>
        <end position="910"/>
    </location>
</feature>
<proteinExistence type="inferred from homology"/>
<feature type="transmembrane region" description="Helical" evidence="9">
    <location>
        <begin position="618"/>
        <end position="640"/>
    </location>
</feature>
<feature type="domain" description="Protein export membrane protein SecD/SecF C-terminal" evidence="12">
    <location>
        <begin position="504"/>
        <end position="673"/>
    </location>
</feature>
<keyword evidence="3 9" id="KW-1003">Cell membrane</keyword>
<evidence type="ECO:0000256" key="9">
    <source>
        <dbReference type="HAMAP-Rule" id="MF_01463"/>
    </source>
</evidence>
<dbReference type="Proteomes" id="UP000240357">
    <property type="component" value="Unassembled WGS sequence"/>
</dbReference>
<comment type="caution">
    <text evidence="9">Lacks conserved residue(s) required for the propagation of feature annotation.</text>
</comment>
<evidence type="ECO:0000259" key="14">
    <source>
        <dbReference type="Pfam" id="PF22599"/>
    </source>
</evidence>
<organism evidence="15 16">
    <name type="scientific">Adhaeribacter arboris</name>
    <dbReference type="NCBI Taxonomy" id="2072846"/>
    <lineage>
        <taxon>Bacteria</taxon>
        <taxon>Pseudomonadati</taxon>
        <taxon>Bacteroidota</taxon>
        <taxon>Cytophagia</taxon>
        <taxon>Cytophagales</taxon>
        <taxon>Hymenobacteraceae</taxon>
        <taxon>Adhaeribacter</taxon>
    </lineage>
</organism>
<dbReference type="NCBIfam" id="TIGR00966">
    <property type="entry name" value="transloc_SecF"/>
    <property type="match status" value="1"/>
</dbReference>
<evidence type="ECO:0000256" key="4">
    <source>
        <dbReference type="ARBA" id="ARBA00022692"/>
    </source>
</evidence>
<comment type="function">
    <text evidence="9">Part of the Sec protein translocase complex. Interacts with the SecYEG preprotein conducting channel. SecDF uses the proton motive force (PMF) to complete protein translocation after the ATP-dependent function of SecA.</text>
</comment>
<keyword evidence="4 9" id="KW-0812">Transmembrane</keyword>
<dbReference type="GO" id="GO:0065002">
    <property type="term" value="P:intracellular protein transmembrane transport"/>
    <property type="evidence" value="ECO:0007669"/>
    <property type="project" value="UniProtKB-UniRule"/>
</dbReference>
<evidence type="ECO:0000259" key="12">
    <source>
        <dbReference type="Pfam" id="PF02355"/>
    </source>
</evidence>
<comment type="similarity">
    <text evidence="10">Belongs to the SecD/SecF family. SecF subfamily.</text>
</comment>
<evidence type="ECO:0000256" key="2">
    <source>
        <dbReference type="ARBA" id="ARBA00022448"/>
    </source>
</evidence>
<dbReference type="InterPro" id="IPR022813">
    <property type="entry name" value="SecD/SecF_arch_bac"/>
</dbReference>
<feature type="domain" description="Protein translocase subunit SecDF P1" evidence="13">
    <location>
        <begin position="184"/>
        <end position="242"/>
    </location>
</feature>
<evidence type="ECO:0000256" key="6">
    <source>
        <dbReference type="ARBA" id="ARBA00022989"/>
    </source>
</evidence>
<evidence type="ECO:0000256" key="11">
    <source>
        <dbReference type="SAM" id="MobiDB-lite"/>
    </source>
</evidence>
<dbReference type="HAMAP" id="MF_01464_B">
    <property type="entry name" value="SecF_B"/>
    <property type="match status" value="1"/>
</dbReference>
<feature type="transmembrane region" description="Helical" evidence="9">
    <location>
        <begin position="706"/>
        <end position="724"/>
    </location>
</feature>
<feature type="domain" description="SecDF P1 head subdomain" evidence="14">
    <location>
        <begin position="406"/>
        <end position="501"/>
    </location>
</feature>
<dbReference type="HAMAP" id="MF_01463_B">
    <property type="entry name" value="SecD_B"/>
    <property type="match status" value="1"/>
</dbReference>
<dbReference type="PRINTS" id="PR01755">
    <property type="entry name" value="SECFTRNLCASE"/>
</dbReference>
<evidence type="ECO:0000313" key="16">
    <source>
        <dbReference type="Proteomes" id="UP000240357"/>
    </source>
</evidence>
<dbReference type="InterPro" id="IPR022645">
    <property type="entry name" value="SecD/SecF_bac"/>
</dbReference>
<dbReference type="Gene3D" id="1.20.1640.10">
    <property type="entry name" value="Multidrug efflux transporter AcrB transmembrane domain"/>
    <property type="match status" value="2"/>
</dbReference>
<keyword evidence="6 9" id="KW-1133">Transmembrane helix</keyword>
<dbReference type="PANTHER" id="PTHR30081:SF1">
    <property type="entry name" value="PROTEIN TRANSLOCASE SUBUNIT SECD"/>
    <property type="match status" value="1"/>
</dbReference>
<dbReference type="Pfam" id="PF22599">
    <property type="entry name" value="SecDF_P1_head"/>
    <property type="match status" value="1"/>
</dbReference>
<keyword evidence="16" id="KW-1185">Reference proteome</keyword>
<keyword evidence="8 9" id="KW-0472">Membrane</keyword>
<dbReference type="GO" id="GO:0043952">
    <property type="term" value="P:protein transport by the Sec complex"/>
    <property type="evidence" value="ECO:0007669"/>
    <property type="project" value="UniProtKB-UniRule"/>
</dbReference>
<evidence type="ECO:0000256" key="10">
    <source>
        <dbReference type="HAMAP-Rule" id="MF_01464"/>
    </source>
</evidence>
<dbReference type="InterPro" id="IPR005791">
    <property type="entry name" value="SecD"/>
</dbReference>
<evidence type="ECO:0000259" key="13">
    <source>
        <dbReference type="Pfam" id="PF21760"/>
    </source>
</evidence>
<protein>
    <recommendedName>
        <fullName evidence="9 10">Multifunctional fusion protein</fullName>
    </recommendedName>
    <domain>
        <recommendedName>
            <fullName evidence="9">Protein translocase subunit SecD</fullName>
        </recommendedName>
    </domain>
    <domain>
        <recommendedName>
            <fullName evidence="10">Protein-export membrane protein SecF</fullName>
        </recommendedName>
    </domain>
</protein>
<dbReference type="Gene3D" id="3.30.70.3220">
    <property type="match status" value="1"/>
</dbReference>
<name>A0A2T2Y9U8_9BACT</name>
<dbReference type="InterPro" id="IPR055344">
    <property type="entry name" value="SecD_SecF_C_bact"/>
</dbReference>
<dbReference type="InterPro" id="IPR022646">
    <property type="entry name" value="SecD/SecF_CS"/>
</dbReference>
<accession>A0A2T2Y9U8</accession>
<dbReference type="InterPro" id="IPR048634">
    <property type="entry name" value="SecD_SecF_C"/>
</dbReference>
<dbReference type="Pfam" id="PF21760">
    <property type="entry name" value="SecD_1st"/>
    <property type="match status" value="1"/>
</dbReference>
<feature type="transmembrane region" description="Helical" evidence="9">
    <location>
        <begin position="832"/>
        <end position="849"/>
    </location>
</feature>
<feature type="transmembrane region" description="Helical" evidence="9">
    <location>
        <begin position="551"/>
        <end position="570"/>
    </location>
</feature>
<feature type="compositionally biased region" description="Low complexity" evidence="11">
    <location>
        <begin position="303"/>
        <end position="321"/>
    </location>
</feature>
<keyword evidence="5 9" id="KW-0653">Protein transport</keyword>
<feature type="transmembrane region" description="Helical" evidence="9">
    <location>
        <begin position="856"/>
        <end position="878"/>
    </location>
</feature>
<reference evidence="15 16" key="1">
    <citation type="submission" date="2018-03" db="EMBL/GenBank/DDBJ databases">
        <title>Adhaeribacter sp. HMF7605 Genome sequencing and assembly.</title>
        <authorList>
            <person name="Kang H."/>
            <person name="Kang J."/>
            <person name="Cha I."/>
            <person name="Kim H."/>
            <person name="Joh K."/>
        </authorList>
    </citation>
    <scope>NUCLEOTIDE SEQUENCE [LARGE SCALE GENOMIC DNA]</scope>
    <source>
        <strain evidence="15 16">HMF7605</strain>
    </source>
</reference>
<dbReference type="InterPro" id="IPR005665">
    <property type="entry name" value="SecF_bac"/>
</dbReference>
<comment type="caution">
    <text evidence="15">The sequence shown here is derived from an EMBL/GenBank/DDBJ whole genome shotgun (WGS) entry which is preliminary data.</text>
</comment>
<dbReference type="Pfam" id="PF02355">
    <property type="entry name" value="SecD_SecF_C"/>
    <property type="match status" value="2"/>
</dbReference>
<evidence type="ECO:0000256" key="8">
    <source>
        <dbReference type="ARBA" id="ARBA00023136"/>
    </source>
</evidence>
<dbReference type="RefSeq" id="WP_106925609.1">
    <property type="nucleotide sequence ID" value="NZ_PYFT01000001.1"/>
</dbReference>
<evidence type="ECO:0000256" key="1">
    <source>
        <dbReference type="ARBA" id="ARBA00004651"/>
    </source>
</evidence>
<dbReference type="EMBL" id="PYFT01000001">
    <property type="protein sequence ID" value="PSR52208.1"/>
    <property type="molecule type" value="Genomic_DNA"/>
</dbReference>
<evidence type="ECO:0000313" key="15">
    <source>
        <dbReference type="EMBL" id="PSR52208.1"/>
    </source>
</evidence>
<feature type="transmembrane region" description="Helical" evidence="9">
    <location>
        <begin position="941"/>
        <end position="959"/>
    </location>
</feature>
<feature type="transmembrane region" description="Helical" evidence="9">
    <location>
        <begin position="965"/>
        <end position="988"/>
    </location>
</feature>
<dbReference type="InterPro" id="IPR048631">
    <property type="entry name" value="SecD_1st"/>
</dbReference>
<dbReference type="SUPFAM" id="SSF82866">
    <property type="entry name" value="Multidrug efflux transporter AcrB transmembrane domain"/>
    <property type="match status" value="2"/>
</dbReference>
<dbReference type="InterPro" id="IPR054384">
    <property type="entry name" value="SecDF_P1_head"/>
</dbReference>
<comment type="subcellular location">
    <subcellularLocation>
        <location evidence="1 9">Cell membrane</location>
        <topology evidence="1 9">Multi-pass membrane protein</topology>
    </subcellularLocation>
</comment>
<dbReference type="Gene3D" id="3.30.1360.200">
    <property type="match status" value="1"/>
</dbReference>
<dbReference type="OrthoDB" id="9805019at2"/>
<gene>
    <name evidence="10" type="primary">secF</name>
    <name evidence="9" type="synonym">secD</name>
    <name evidence="15" type="ORF">AHMF7605_01065</name>
</gene>
<comment type="subunit">
    <text evidence="10">Forms a complex with SecD. Part of the essential Sec protein translocation apparatus which comprises SecA, SecYEG and auxiliary proteins SecDF. Other proteins may also be involved.</text>
</comment>
<dbReference type="NCBIfam" id="TIGR00916">
    <property type="entry name" value="2A0604s01"/>
    <property type="match status" value="2"/>
</dbReference>
<feature type="domain" description="Protein export membrane protein SecD/SecF C-terminal" evidence="12">
    <location>
        <begin position="804"/>
        <end position="991"/>
    </location>
</feature>
<feature type="region of interest" description="Disordered" evidence="11">
    <location>
        <begin position="297"/>
        <end position="331"/>
    </location>
</feature>
<evidence type="ECO:0000256" key="5">
    <source>
        <dbReference type="ARBA" id="ARBA00022927"/>
    </source>
</evidence>
<feature type="transmembrane region" description="Helical" evidence="9">
    <location>
        <begin position="523"/>
        <end position="542"/>
    </location>
</feature>
<dbReference type="Pfam" id="PF07549">
    <property type="entry name" value="Sec_GG"/>
    <property type="match status" value="2"/>
</dbReference>
<evidence type="ECO:0000256" key="7">
    <source>
        <dbReference type="ARBA" id="ARBA00023010"/>
    </source>
</evidence>
<dbReference type="GO" id="GO:0006605">
    <property type="term" value="P:protein targeting"/>
    <property type="evidence" value="ECO:0007669"/>
    <property type="project" value="UniProtKB-UniRule"/>
</dbReference>
<comment type="similarity">
    <text evidence="9">Belongs to the SecD/SecF family. SecD subfamily.</text>
</comment>
<feature type="transmembrane region" description="Helical" evidence="9">
    <location>
        <begin position="646"/>
        <end position="670"/>
    </location>
</feature>
<dbReference type="NCBIfam" id="TIGR01129">
    <property type="entry name" value="secD"/>
    <property type="match status" value="1"/>
</dbReference>